<dbReference type="EMBL" id="JAWDJW010000979">
    <property type="protein sequence ID" value="KAK3079684.1"/>
    <property type="molecule type" value="Genomic_DNA"/>
</dbReference>
<name>A0ACC3DSM2_9PEZI</name>
<sequence length="208" mass="24005">MSANGKEITGKKNETAPSFHDGTLANTFVTIKIGRKRRKFQVHKHLICFYSPYFDAAFNGTFKEGEVGALELAKVTKSSFRSFLDWLYFGRLPEYILYHDESGDDQSIGKKETGEDGGNPYYPMSAYKLYVFADRYNVPELRKDLMEVIRSVWKAEGEYYPSNEETTWLFNALPESSALCTFMVDLYAYRFEPTWDNDVEIKARSQPP</sequence>
<accession>A0ACC3DSM2</accession>
<organism evidence="1 2">
    <name type="scientific">Coniosporium uncinatum</name>
    <dbReference type="NCBI Taxonomy" id="93489"/>
    <lineage>
        <taxon>Eukaryota</taxon>
        <taxon>Fungi</taxon>
        <taxon>Dikarya</taxon>
        <taxon>Ascomycota</taxon>
        <taxon>Pezizomycotina</taxon>
        <taxon>Dothideomycetes</taxon>
        <taxon>Dothideomycetes incertae sedis</taxon>
        <taxon>Coniosporium</taxon>
    </lineage>
</organism>
<dbReference type="Proteomes" id="UP001186974">
    <property type="component" value="Unassembled WGS sequence"/>
</dbReference>
<keyword evidence="2" id="KW-1185">Reference proteome</keyword>
<reference evidence="1" key="1">
    <citation type="submission" date="2024-09" db="EMBL/GenBank/DDBJ databases">
        <title>Black Yeasts Isolated from many extreme environments.</title>
        <authorList>
            <person name="Coleine C."/>
            <person name="Stajich J.E."/>
            <person name="Selbmann L."/>
        </authorList>
    </citation>
    <scope>NUCLEOTIDE SEQUENCE</scope>
    <source>
        <strain evidence="1">CCFEE 5737</strain>
    </source>
</reference>
<gene>
    <name evidence="1" type="ORF">LTS18_004142</name>
</gene>
<evidence type="ECO:0000313" key="1">
    <source>
        <dbReference type="EMBL" id="KAK3079684.1"/>
    </source>
</evidence>
<evidence type="ECO:0000313" key="2">
    <source>
        <dbReference type="Proteomes" id="UP001186974"/>
    </source>
</evidence>
<proteinExistence type="predicted"/>
<comment type="caution">
    <text evidence="1">The sequence shown here is derived from an EMBL/GenBank/DDBJ whole genome shotgun (WGS) entry which is preliminary data.</text>
</comment>
<protein>
    <submittedName>
        <fullName evidence="1">Uncharacterized protein</fullName>
    </submittedName>
</protein>